<keyword evidence="2 5" id="KW-0690">Ribosome biogenesis</keyword>
<proteinExistence type="inferred from homology"/>
<organism evidence="8 9">
    <name type="scientific">Mesonia phycicola</name>
    <dbReference type="NCBI Taxonomy" id="579105"/>
    <lineage>
        <taxon>Bacteria</taxon>
        <taxon>Pseudomonadati</taxon>
        <taxon>Bacteroidota</taxon>
        <taxon>Flavobacteriia</taxon>
        <taxon>Flavobacteriales</taxon>
        <taxon>Flavobacteriaceae</taxon>
        <taxon>Mesonia</taxon>
    </lineage>
</organism>
<dbReference type="GO" id="GO:0006364">
    <property type="term" value="P:rRNA processing"/>
    <property type="evidence" value="ECO:0007669"/>
    <property type="project" value="UniProtKB-UniRule"/>
</dbReference>
<evidence type="ECO:0000256" key="2">
    <source>
        <dbReference type="ARBA" id="ARBA00022517"/>
    </source>
</evidence>
<feature type="domain" description="RimM N-terminal" evidence="6">
    <location>
        <begin position="9"/>
        <end position="88"/>
    </location>
</feature>
<dbReference type="GO" id="GO:0005840">
    <property type="term" value="C:ribosome"/>
    <property type="evidence" value="ECO:0007669"/>
    <property type="project" value="InterPro"/>
</dbReference>
<dbReference type="SUPFAM" id="SSF50447">
    <property type="entry name" value="Translation proteins"/>
    <property type="match status" value="1"/>
</dbReference>
<dbReference type="InterPro" id="IPR009000">
    <property type="entry name" value="Transl_B-barrel_sf"/>
</dbReference>
<dbReference type="RefSeq" id="WP_073152950.1">
    <property type="nucleotide sequence ID" value="NZ_FQYY01000009.1"/>
</dbReference>
<evidence type="ECO:0000256" key="1">
    <source>
        <dbReference type="ARBA" id="ARBA00022490"/>
    </source>
</evidence>
<dbReference type="Gene3D" id="2.40.30.60">
    <property type="entry name" value="RimM"/>
    <property type="match status" value="1"/>
</dbReference>
<keyword evidence="9" id="KW-1185">Reference proteome</keyword>
<protein>
    <recommendedName>
        <fullName evidence="5">Ribosome maturation factor RimM</fullName>
    </recommendedName>
</protein>
<dbReference type="PANTHER" id="PTHR33692:SF1">
    <property type="entry name" value="RIBOSOME MATURATION FACTOR RIMM"/>
    <property type="match status" value="1"/>
</dbReference>
<dbReference type="PANTHER" id="PTHR33692">
    <property type="entry name" value="RIBOSOME MATURATION FACTOR RIMM"/>
    <property type="match status" value="1"/>
</dbReference>
<keyword evidence="1 5" id="KW-0963">Cytoplasm</keyword>
<comment type="function">
    <text evidence="5">An accessory protein needed during the final step in the assembly of 30S ribosomal subunit, possibly for assembly of the head region. Essential for efficient processing of 16S rRNA. May be needed both before and after RbfA during the maturation of 16S rRNA. It has affinity for free ribosomal 30S subunits but not for 70S ribosomes.</text>
</comment>
<dbReference type="InterPro" id="IPR011961">
    <property type="entry name" value="RimM"/>
</dbReference>
<reference evidence="8 9" key="1">
    <citation type="submission" date="2016-11" db="EMBL/GenBank/DDBJ databases">
        <authorList>
            <person name="Jaros S."/>
            <person name="Januszkiewicz K."/>
            <person name="Wedrychowicz H."/>
        </authorList>
    </citation>
    <scope>NUCLEOTIDE SEQUENCE [LARGE SCALE GENOMIC DNA]</scope>
    <source>
        <strain evidence="8 9">DSM 21425</strain>
    </source>
</reference>
<comment type="domain">
    <text evidence="5">The PRC barrel domain binds ribosomal protein uS19.</text>
</comment>
<evidence type="ECO:0000259" key="7">
    <source>
        <dbReference type="Pfam" id="PF24986"/>
    </source>
</evidence>
<keyword evidence="4 5" id="KW-0143">Chaperone</keyword>
<dbReference type="GO" id="GO:0005737">
    <property type="term" value="C:cytoplasm"/>
    <property type="evidence" value="ECO:0007669"/>
    <property type="project" value="UniProtKB-SubCell"/>
</dbReference>
<dbReference type="InterPro" id="IPR002676">
    <property type="entry name" value="RimM_N"/>
</dbReference>
<dbReference type="InterPro" id="IPR056792">
    <property type="entry name" value="PRC_RimM"/>
</dbReference>
<dbReference type="Pfam" id="PF01782">
    <property type="entry name" value="RimM"/>
    <property type="match status" value="1"/>
</dbReference>
<dbReference type="SUPFAM" id="SSF50346">
    <property type="entry name" value="PRC-barrel domain"/>
    <property type="match status" value="1"/>
</dbReference>
<dbReference type="GO" id="GO:0043022">
    <property type="term" value="F:ribosome binding"/>
    <property type="evidence" value="ECO:0007669"/>
    <property type="project" value="InterPro"/>
</dbReference>
<name>A0A1M6GZE4_9FLAO</name>
<dbReference type="EMBL" id="FQYY01000009">
    <property type="protein sequence ID" value="SHJ15290.1"/>
    <property type="molecule type" value="Genomic_DNA"/>
</dbReference>
<dbReference type="NCBIfam" id="TIGR02273">
    <property type="entry name" value="16S_RimM"/>
    <property type="match status" value="1"/>
</dbReference>
<dbReference type="STRING" id="579105.SAMN04488096_10936"/>
<comment type="subcellular location">
    <subcellularLocation>
        <location evidence="5">Cytoplasm</location>
    </subcellularLocation>
</comment>
<dbReference type="Proteomes" id="UP000184225">
    <property type="component" value="Unassembled WGS sequence"/>
</dbReference>
<feature type="domain" description="Ribosome maturation factor RimM PRC barrel" evidence="7">
    <location>
        <begin position="103"/>
        <end position="169"/>
    </location>
</feature>
<evidence type="ECO:0000313" key="8">
    <source>
        <dbReference type="EMBL" id="SHJ15290.1"/>
    </source>
</evidence>
<dbReference type="InterPro" id="IPR011033">
    <property type="entry name" value="PRC_barrel-like_sf"/>
</dbReference>
<evidence type="ECO:0000256" key="3">
    <source>
        <dbReference type="ARBA" id="ARBA00022552"/>
    </source>
</evidence>
<sequence>MQKEDCFYLGKIVSKFSFKGELLVKLDTDDPESFLKMESVFVDLNKNLIPFFIEKSSLQKSNLLRVKFEDISTEKEADLLLKKEVYLPLTMLPELKEDQFYFHEVIGFKVIDKTFGEVGILKGVNDSTPQALFEIEREGKEILVPLNDDFIWKIDKPNKELYLNVPEGLIEMYLD</sequence>
<accession>A0A1M6GZE4</accession>
<dbReference type="Gene3D" id="2.30.30.240">
    <property type="entry name" value="PRC-barrel domain"/>
    <property type="match status" value="1"/>
</dbReference>
<evidence type="ECO:0000256" key="4">
    <source>
        <dbReference type="ARBA" id="ARBA00023186"/>
    </source>
</evidence>
<dbReference type="AlphaFoldDB" id="A0A1M6GZE4"/>
<evidence type="ECO:0000313" key="9">
    <source>
        <dbReference type="Proteomes" id="UP000184225"/>
    </source>
</evidence>
<gene>
    <name evidence="5" type="primary">rimM</name>
    <name evidence="8" type="ORF">SAMN04488096_10936</name>
</gene>
<dbReference type="GO" id="GO:0042274">
    <property type="term" value="P:ribosomal small subunit biogenesis"/>
    <property type="evidence" value="ECO:0007669"/>
    <property type="project" value="UniProtKB-UniRule"/>
</dbReference>
<comment type="similarity">
    <text evidence="5">Belongs to the RimM family.</text>
</comment>
<evidence type="ECO:0000256" key="5">
    <source>
        <dbReference type="HAMAP-Rule" id="MF_00014"/>
    </source>
</evidence>
<comment type="subunit">
    <text evidence="5">Binds ribosomal protein uS19.</text>
</comment>
<dbReference type="HAMAP" id="MF_00014">
    <property type="entry name" value="Ribosome_mat_RimM"/>
    <property type="match status" value="1"/>
</dbReference>
<dbReference type="InterPro" id="IPR036976">
    <property type="entry name" value="RimM_N_sf"/>
</dbReference>
<evidence type="ECO:0000259" key="6">
    <source>
        <dbReference type="Pfam" id="PF01782"/>
    </source>
</evidence>
<dbReference type="OrthoDB" id="9810331at2"/>
<dbReference type="Pfam" id="PF24986">
    <property type="entry name" value="PRC_RimM"/>
    <property type="match status" value="1"/>
</dbReference>
<keyword evidence="3 5" id="KW-0698">rRNA processing</keyword>